<evidence type="ECO:0000256" key="3">
    <source>
        <dbReference type="ARBA" id="ARBA00022679"/>
    </source>
</evidence>
<evidence type="ECO:0000313" key="12">
    <source>
        <dbReference type="Proteomes" id="UP001318860"/>
    </source>
</evidence>
<keyword evidence="3" id="KW-0808">Transferase</keyword>
<dbReference type="Proteomes" id="UP001318860">
    <property type="component" value="Unassembled WGS sequence"/>
</dbReference>
<feature type="region of interest" description="Disordered" evidence="9">
    <location>
        <begin position="424"/>
        <end position="446"/>
    </location>
</feature>
<evidence type="ECO:0000256" key="2">
    <source>
        <dbReference type="ARBA" id="ARBA00022527"/>
    </source>
</evidence>
<feature type="compositionally biased region" description="Polar residues" evidence="9">
    <location>
        <begin position="644"/>
        <end position="656"/>
    </location>
</feature>
<evidence type="ECO:0000256" key="4">
    <source>
        <dbReference type="ARBA" id="ARBA00022741"/>
    </source>
</evidence>
<feature type="region of interest" description="Disordered" evidence="9">
    <location>
        <begin position="229"/>
        <end position="253"/>
    </location>
</feature>
<dbReference type="EC" id="2.7.11.1" evidence="1"/>
<dbReference type="PANTHER" id="PTHR43671:SF98">
    <property type="entry name" value="SERINE_THREONINE-PROTEIN KINASE NEK11"/>
    <property type="match status" value="1"/>
</dbReference>
<feature type="region of interest" description="Disordered" evidence="9">
    <location>
        <begin position="332"/>
        <end position="355"/>
    </location>
</feature>
<sequence length="732" mass="79774">MDQYEIMEQIGRGAFGAAILVNHKSERKKAELMKKANGQYFPEEDMAGLISKINRSSMGPLPPCYSPSLKSLIKSMLRKNPEHRSSASELLKHPYLQSYIDQYRPSYNPSPEKPLSTARESRKSMAESQSSNSSCSDRDSLMSNERNIVNRDHKSTGTDSASVDGDVKEHDVGKTLHEEQGSERRKNRENSSPMRSNHARASVANNQRVIVEASPRVSKPGPINYGLKGIAETPSSKANSDSSKRINGTPSLKHQVKKSALLLKKDFLQGQDKNTSDPGPEAVISGRMRQVGCDTPNTMNNNTKTGPSDVQDPEPTKPVPYGCSSHITKEIVQHSKRSNGPASKRVQTDSSNSASSSVSIQGFELCDDATTPFIGSSEHLFHNHKQATEAEIVKVSSSSTEGIGNCFRENCEINCQTNKQQETEVEINESRPSCSTPSSSHSERLENSSVRYLGNNRESTVCSIVQFQERSDDKIMDVNACDEQMSSNVNMEISFRRTDDLLLGGEDSPTISPSSRPNLMTKSNFSSASSGDDKFMVKDLSSDKGLLVQNEVNEKPAGTAHLPPAFDEVIHVIRHSRFQVGTEHPLLGNMDHTVDVGKLINIVRDEVDVKTPASPAASKSSPCSENTTPTSNISENPVTKEIDVTTTNPTPTVAKSDSSEVAKSDPCAAQGETPAAKETLDVNSFRQRADALEGLLELSADLLQQNRLEELAVVLKPSKGKGFSEGHCNLAG</sequence>
<keyword evidence="2" id="KW-0723">Serine/threonine-protein kinase</keyword>
<feature type="compositionally biased region" description="Basic and acidic residues" evidence="9">
    <location>
        <begin position="165"/>
        <end position="189"/>
    </location>
</feature>
<feature type="compositionally biased region" description="Polar residues" evidence="9">
    <location>
        <begin position="509"/>
        <end position="530"/>
    </location>
</feature>
<feature type="compositionally biased region" description="Low complexity" evidence="9">
    <location>
        <begin position="612"/>
        <end position="624"/>
    </location>
</feature>
<comment type="catalytic activity">
    <reaction evidence="8">
        <text>L-seryl-[protein] + ATP = O-phospho-L-seryl-[protein] + ADP + H(+)</text>
        <dbReference type="Rhea" id="RHEA:17989"/>
        <dbReference type="Rhea" id="RHEA-COMP:9863"/>
        <dbReference type="Rhea" id="RHEA-COMP:11604"/>
        <dbReference type="ChEBI" id="CHEBI:15378"/>
        <dbReference type="ChEBI" id="CHEBI:29999"/>
        <dbReference type="ChEBI" id="CHEBI:30616"/>
        <dbReference type="ChEBI" id="CHEBI:83421"/>
        <dbReference type="ChEBI" id="CHEBI:456216"/>
        <dbReference type="EC" id="2.7.11.1"/>
    </reaction>
</comment>
<evidence type="ECO:0000256" key="8">
    <source>
        <dbReference type="ARBA" id="ARBA00048679"/>
    </source>
</evidence>
<feature type="region of interest" description="Disordered" evidence="9">
    <location>
        <begin position="292"/>
        <end position="319"/>
    </location>
</feature>
<evidence type="ECO:0000256" key="9">
    <source>
        <dbReference type="SAM" id="MobiDB-lite"/>
    </source>
</evidence>
<feature type="compositionally biased region" description="Low complexity" evidence="9">
    <location>
        <begin position="430"/>
        <end position="440"/>
    </location>
</feature>
<feature type="compositionally biased region" description="Polar residues" evidence="9">
    <location>
        <begin position="233"/>
        <end position="252"/>
    </location>
</feature>
<dbReference type="InterPro" id="IPR011009">
    <property type="entry name" value="Kinase-like_dom_sf"/>
</dbReference>
<proteinExistence type="predicted"/>
<dbReference type="InterPro" id="IPR050660">
    <property type="entry name" value="NEK_Ser/Thr_kinase"/>
</dbReference>
<keyword evidence="4" id="KW-0547">Nucleotide-binding</keyword>
<feature type="compositionally biased region" description="Polar residues" evidence="9">
    <location>
        <begin position="625"/>
        <end position="637"/>
    </location>
</feature>
<evidence type="ECO:0000259" key="10">
    <source>
        <dbReference type="PROSITE" id="PS50011"/>
    </source>
</evidence>
<feature type="region of interest" description="Disordered" evidence="9">
    <location>
        <begin position="611"/>
        <end position="675"/>
    </location>
</feature>
<accession>A0ABR0VWL6</accession>
<dbReference type="EMBL" id="JABTTQ020000730">
    <property type="protein sequence ID" value="KAK6138464.1"/>
    <property type="molecule type" value="Genomic_DNA"/>
</dbReference>
<evidence type="ECO:0000256" key="1">
    <source>
        <dbReference type="ARBA" id="ARBA00012513"/>
    </source>
</evidence>
<evidence type="ECO:0000313" key="11">
    <source>
        <dbReference type="EMBL" id="KAK6138464.1"/>
    </source>
</evidence>
<feature type="region of interest" description="Disordered" evidence="9">
    <location>
        <begin position="506"/>
        <end position="530"/>
    </location>
</feature>
<feature type="domain" description="Protein kinase" evidence="10">
    <location>
        <begin position="1"/>
        <end position="96"/>
    </location>
</feature>
<feature type="compositionally biased region" description="Polar residues" evidence="9">
    <location>
        <begin position="295"/>
        <end position="308"/>
    </location>
</feature>
<dbReference type="InterPro" id="IPR000719">
    <property type="entry name" value="Prot_kinase_dom"/>
</dbReference>
<protein>
    <recommendedName>
        <fullName evidence="1">non-specific serine/threonine protein kinase</fullName>
        <ecNumber evidence="1">2.7.11.1</ecNumber>
    </recommendedName>
</protein>
<evidence type="ECO:0000256" key="6">
    <source>
        <dbReference type="ARBA" id="ARBA00022840"/>
    </source>
</evidence>
<organism evidence="11 12">
    <name type="scientific">Rehmannia glutinosa</name>
    <name type="common">Chinese foxglove</name>
    <dbReference type="NCBI Taxonomy" id="99300"/>
    <lineage>
        <taxon>Eukaryota</taxon>
        <taxon>Viridiplantae</taxon>
        <taxon>Streptophyta</taxon>
        <taxon>Embryophyta</taxon>
        <taxon>Tracheophyta</taxon>
        <taxon>Spermatophyta</taxon>
        <taxon>Magnoliopsida</taxon>
        <taxon>eudicotyledons</taxon>
        <taxon>Gunneridae</taxon>
        <taxon>Pentapetalae</taxon>
        <taxon>asterids</taxon>
        <taxon>lamiids</taxon>
        <taxon>Lamiales</taxon>
        <taxon>Orobanchaceae</taxon>
        <taxon>Rehmannieae</taxon>
        <taxon>Rehmannia</taxon>
    </lineage>
</organism>
<feature type="compositionally biased region" description="Low complexity" evidence="9">
    <location>
        <begin position="126"/>
        <end position="135"/>
    </location>
</feature>
<gene>
    <name evidence="11" type="ORF">DH2020_027784</name>
</gene>
<dbReference type="PANTHER" id="PTHR43671">
    <property type="entry name" value="SERINE/THREONINE-PROTEIN KINASE NEK"/>
    <property type="match status" value="1"/>
</dbReference>
<name>A0ABR0VWL6_REHGL</name>
<comment type="caution">
    <text evidence="11">The sequence shown here is derived from an EMBL/GenBank/DDBJ whole genome shotgun (WGS) entry which is preliminary data.</text>
</comment>
<feature type="region of interest" description="Disordered" evidence="9">
    <location>
        <begin position="102"/>
        <end position="207"/>
    </location>
</feature>
<comment type="catalytic activity">
    <reaction evidence="7">
        <text>L-threonyl-[protein] + ATP = O-phospho-L-threonyl-[protein] + ADP + H(+)</text>
        <dbReference type="Rhea" id="RHEA:46608"/>
        <dbReference type="Rhea" id="RHEA-COMP:11060"/>
        <dbReference type="Rhea" id="RHEA-COMP:11605"/>
        <dbReference type="ChEBI" id="CHEBI:15378"/>
        <dbReference type="ChEBI" id="CHEBI:30013"/>
        <dbReference type="ChEBI" id="CHEBI:30616"/>
        <dbReference type="ChEBI" id="CHEBI:61977"/>
        <dbReference type="ChEBI" id="CHEBI:456216"/>
        <dbReference type="EC" id="2.7.11.1"/>
    </reaction>
</comment>
<dbReference type="SUPFAM" id="SSF56112">
    <property type="entry name" value="Protein kinase-like (PK-like)"/>
    <property type="match status" value="1"/>
</dbReference>
<dbReference type="Gene3D" id="1.10.510.10">
    <property type="entry name" value="Transferase(Phosphotransferase) domain 1"/>
    <property type="match status" value="1"/>
</dbReference>
<reference evidence="11 12" key="1">
    <citation type="journal article" date="2021" name="Comput. Struct. Biotechnol. J.">
        <title>De novo genome assembly of the potent medicinal plant Rehmannia glutinosa using nanopore technology.</title>
        <authorList>
            <person name="Ma L."/>
            <person name="Dong C."/>
            <person name="Song C."/>
            <person name="Wang X."/>
            <person name="Zheng X."/>
            <person name="Niu Y."/>
            <person name="Chen S."/>
            <person name="Feng W."/>
        </authorList>
    </citation>
    <scope>NUCLEOTIDE SEQUENCE [LARGE SCALE GENOMIC DNA]</scope>
    <source>
        <strain evidence="11">DH-2019</strain>
    </source>
</reference>
<evidence type="ECO:0000256" key="5">
    <source>
        <dbReference type="ARBA" id="ARBA00022777"/>
    </source>
</evidence>
<dbReference type="PROSITE" id="PS50011">
    <property type="entry name" value="PROTEIN_KINASE_DOM"/>
    <property type="match status" value="1"/>
</dbReference>
<keyword evidence="12" id="KW-1185">Reference proteome</keyword>
<evidence type="ECO:0000256" key="7">
    <source>
        <dbReference type="ARBA" id="ARBA00047899"/>
    </source>
</evidence>
<keyword evidence="5" id="KW-0418">Kinase</keyword>
<keyword evidence="6" id="KW-0067">ATP-binding</keyword>